<dbReference type="Pfam" id="PF00535">
    <property type="entry name" value="Glycos_transf_2"/>
    <property type="match status" value="1"/>
</dbReference>
<dbReference type="SUPFAM" id="SSF53448">
    <property type="entry name" value="Nucleotide-diphospho-sugar transferases"/>
    <property type="match status" value="1"/>
</dbReference>
<dbReference type="Gene3D" id="3.90.550.10">
    <property type="entry name" value="Spore Coat Polysaccharide Biosynthesis Protein SpsA, Chain A"/>
    <property type="match status" value="1"/>
</dbReference>
<dbReference type="InterPro" id="IPR001173">
    <property type="entry name" value="Glyco_trans_2-like"/>
</dbReference>
<dbReference type="EMBL" id="BMLI01000001">
    <property type="protein sequence ID" value="GGM88123.1"/>
    <property type="molecule type" value="Genomic_DNA"/>
</dbReference>
<dbReference type="PANTHER" id="PTHR22916:SF3">
    <property type="entry name" value="UDP-GLCNAC:BETAGAL BETA-1,3-N-ACETYLGLUCOSAMINYLTRANSFERASE-LIKE PROTEIN 1"/>
    <property type="match status" value="1"/>
</dbReference>
<dbReference type="RefSeq" id="WP_019943967.1">
    <property type="nucleotide sequence ID" value="NZ_BMLI01000001.1"/>
</dbReference>
<evidence type="ECO:0000313" key="3">
    <source>
        <dbReference type="Proteomes" id="UP000632339"/>
    </source>
</evidence>
<proteinExistence type="predicted"/>
<evidence type="ECO:0000313" key="2">
    <source>
        <dbReference type="EMBL" id="GGM88123.1"/>
    </source>
</evidence>
<organism evidence="2 3">
    <name type="scientific">Dyadobacter beijingensis</name>
    <dbReference type="NCBI Taxonomy" id="365489"/>
    <lineage>
        <taxon>Bacteria</taxon>
        <taxon>Pseudomonadati</taxon>
        <taxon>Bacteroidota</taxon>
        <taxon>Cytophagia</taxon>
        <taxon>Cytophagales</taxon>
        <taxon>Spirosomataceae</taxon>
        <taxon>Dyadobacter</taxon>
    </lineage>
</organism>
<accession>A0ABQ2HRR1</accession>
<protein>
    <recommendedName>
        <fullName evidence="1">Glycosyltransferase 2-like domain-containing protein</fullName>
    </recommendedName>
</protein>
<feature type="domain" description="Glycosyltransferase 2-like" evidence="1">
    <location>
        <begin position="8"/>
        <end position="169"/>
    </location>
</feature>
<comment type="caution">
    <text evidence="2">The sequence shown here is derived from an EMBL/GenBank/DDBJ whole genome shotgun (WGS) entry which is preliminary data.</text>
</comment>
<sequence length="311" mass="35572">MENRPLISIALCTYNGGAFLREQLDSILAQHYTEWELVIVDDGSTDGTRSILEQYAARDKRITLHYNEANLGYNRNFEKALRLCRASLIAICDQDDIWHPEKLEKQAALIDRHTLVYHDSEFVDAAGNSMHRRISDKLNFYQGHAPEVFLYLNCVSGHSILMKREVLEKSLPFPPDFHYDQWLAFNATCLGSIDFVPDALVRYRQHGGNSTDILAFKKAGRNAAQKVLEMERESGWLGLCASQCTGQAQQLITSLHRQSIRRNNSLFNVAYGVLIWQNRGTLLRILKKSATSQFFYTLRKIWGAKVKMIGQ</sequence>
<gene>
    <name evidence="2" type="ORF">GCM10010967_20900</name>
</gene>
<keyword evidence="3" id="KW-1185">Reference proteome</keyword>
<dbReference type="CDD" id="cd04196">
    <property type="entry name" value="GT_2_like_d"/>
    <property type="match status" value="1"/>
</dbReference>
<evidence type="ECO:0000259" key="1">
    <source>
        <dbReference type="Pfam" id="PF00535"/>
    </source>
</evidence>
<dbReference type="Proteomes" id="UP000632339">
    <property type="component" value="Unassembled WGS sequence"/>
</dbReference>
<dbReference type="InterPro" id="IPR029044">
    <property type="entry name" value="Nucleotide-diphossugar_trans"/>
</dbReference>
<dbReference type="PANTHER" id="PTHR22916">
    <property type="entry name" value="GLYCOSYLTRANSFERASE"/>
    <property type="match status" value="1"/>
</dbReference>
<name>A0ABQ2HRR1_9BACT</name>
<reference evidence="3" key="1">
    <citation type="journal article" date="2019" name="Int. J. Syst. Evol. Microbiol.">
        <title>The Global Catalogue of Microorganisms (GCM) 10K type strain sequencing project: providing services to taxonomists for standard genome sequencing and annotation.</title>
        <authorList>
            <consortium name="The Broad Institute Genomics Platform"/>
            <consortium name="The Broad Institute Genome Sequencing Center for Infectious Disease"/>
            <person name="Wu L."/>
            <person name="Ma J."/>
        </authorList>
    </citation>
    <scope>NUCLEOTIDE SEQUENCE [LARGE SCALE GENOMIC DNA]</scope>
    <source>
        <strain evidence="3">CGMCC 1.6375</strain>
    </source>
</reference>